<feature type="domain" description="Glycosyltransferase 2-like" evidence="1">
    <location>
        <begin position="4"/>
        <end position="144"/>
    </location>
</feature>
<gene>
    <name evidence="2" type="ORF">PEPS_08990</name>
</gene>
<dbReference type="RefSeq" id="WP_338397777.1">
    <property type="nucleotide sequence ID" value="NZ_AP025292.1"/>
</dbReference>
<dbReference type="Gene3D" id="3.90.550.10">
    <property type="entry name" value="Spore Coat Polysaccharide Biosynthesis Protein SpsA, Chain A"/>
    <property type="match status" value="1"/>
</dbReference>
<name>A0ABM7VCF3_9BACT</name>
<proteinExistence type="predicted"/>
<dbReference type="InterPro" id="IPR029044">
    <property type="entry name" value="Nucleotide-diphossugar_trans"/>
</dbReference>
<organism evidence="2 3">
    <name type="scientific">Persicobacter psychrovividus</name>
    <dbReference type="NCBI Taxonomy" id="387638"/>
    <lineage>
        <taxon>Bacteria</taxon>
        <taxon>Pseudomonadati</taxon>
        <taxon>Bacteroidota</taxon>
        <taxon>Cytophagia</taxon>
        <taxon>Cytophagales</taxon>
        <taxon>Persicobacteraceae</taxon>
        <taxon>Persicobacter</taxon>
    </lineage>
</organism>
<sequence length="246" mass="28154">MKISIITICYNAEQTLPSTLASVEQQDYHNIEYIVVDGGSKDGTMDLVKACQRVDRYVSEPDKGLYDAINKGIAMATGDYVGLIHADDFFADHQAVSKIVKQLEKAPADGLYADLDYVDQEEVSKIHRHWVSGEYDAKRYLKGWMPPHPTFYCRRELFAQFGGYRLDFGSAADYELMLRFMVKHQISMTYLPEVLVKMRVGGASNESWKARWKANQMDARAWEVNGLQPKFYTRWAKPLSKLGQFV</sequence>
<dbReference type="SUPFAM" id="SSF53448">
    <property type="entry name" value="Nucleotide-diphospho-sugar transferases"/>
    <property type="match status" value="1"/>
</dbReference>
<dbReference type="PANTHER" id="PTHR22916">
    <property type="entry name" value="GLYCOSYLTRANSFERASE"/>
    <property type="match status" value="1"/>
</dbReference>
<accession>A0ABM7VCF3</accession>
<reference evidence="2 3" key="1">
    <citation type="submission" date="2021-12" db="EMBL/GenBank/DDBJ databases">
        <title>Genome sequencing of bacteria with rrn-lacking chromosome and rrn-plasmid.</title>
        <authorList>
            <person name="Anda M."/>
            <person name="Iwasaki W."/>
        </authorList>
    </citation>
    <scope>NUCLEOTIDE SEQUENCE [LARGE SCALE GENOMIC DNA]</scope>
    <source>
        <strain evidence="2 3">NBRC 101262</strain>
    </source>
</reference>
<protein>
    <submittedName>
        <fullName evidence="2">Glycosyl transferase</fullName>
    </submittedName>
</protein>
<evidence type="ECO:0000259" key="1">
    <source>
        <dbReference type="Pfam" id="PF00535"/>
    </source>
</evidence>
<dbReference type="GO" id="GO:0016740">
    <property type="term" value="F:transferase activity"/>
    <property type="evidence" value="ECO:0007669"/>
    <property type="project" value="UniProtKB-KW"/>
</dbReference>
<dbReference type="InterPro" id="IPR001173">
    <property type="entry name" value="Glyco_trans_2-like"/>
</dbReference>
<evidence type="ECO:0000313" key="3">
    <source>
        <dbReference type="Proteomes" id="UP001354989"/>
    </source>
</evidence>
<dbReference type="Proteomes" id="UP001354989">
    <property type="component" value="Chromosome"/>
</dbReference>
<evidence type="ECO:0000313" key="2">
    <source>
        <dbReference type="EMBL" id="BDC98618.1"/>
    </source>
</evidence>
<dbReference type="EMBL" id="AP025292">
    <property type="protein sequence ID" value="BDC98618.1"/>
    <property type="molecule type" value="Genomic_DNA"/>
</dbReference>
<dbReference type="CDD" id="cd06433">
    <property type="entry name" value="GT_2_WfgS_like"/>
    <property type="match status" value="1"/>
</dbReference>
<dbReference type="Pfam" id="PF00535">
    <property type="entry name" value="Glycos_transf_2"/>
    <property type="match status" value="1"/>
</dbReference>
<dbReference type="PANTHER" id="PTHR22916:SF3">
    <property type="entry name" value="UDP-GLCNAC:BETAGAL BETA-1,3-N-ACETYLGLUCOSAMINYLTRANSFERASE-LIKE PROTEIN 1"/>
    <property type="match status" value="1"/>
</dbReference>
<keyword evidence="2" id="KW-0808">Transferase</keyword>
<keyword evidence="3" id="KW-1185">Reference proteome</keyword>